<dbReference type="AlphaFoldDB" id="A0A8J5FZM4"/>
<evidence type="ECO:0000313" key="12">
    <source>
        <dbReference type="Proteomes" id="UP000734854"/>
    </source>
</evidence>
<keyword evidence="12" id="KW-1185">Reference proteome</keyword>
<feature type="transmembrane region" description="Helical" evidence="9">
    <location>
        <begin position="540"/>
        <end position="559"/>
    </location>
</feature>
<evidence type="ECO:0000259" key="10">
    <source>
        <dbReference type="Pfam" id="PF13962"/>
    </source>
</evidence>
<organism evidence="11 12">
    <name type="scientific">Zingiber officinale</name>
    <name type="common">Ginger</name>
    <name type="synonym">Amomum zingiber</name>
    <dbReference type="NCBI Taxonomy" id="94328"/>
    <lineage>
        <taxon>Eukaryota</taxon>
        <taxon>Viridiplantae</taxon>
        <taxon>Streptophyta</taxon>
        <taxon>Embryophyta</taxon>
        <taxon>Tracheophyta</taxon>
        <taxon>Spermatophyta</taxon>
        <taxon>Magnoliopsida</taxon>
        <taxon>Liliopsida</taxon>
        <taxon>Zingiberales</taxon>
        <taxon>Zingiberaceae</taxon>
        <taxon>Zingiber</taxon>
    </lineage>
</organism>
<dbReference type="OrthoDB" id="1847170at2759"/>
<evidence type="ECO:0000256" key="6">
    <source>
        <dbReference type="ARBA" id="ARBA00023136"/>
    </source>
</evidence>
<feature type="repeat" description="ANK" evidence="7">
    <location>
        <begin position="235"/>
        <end position="267"/>
    </location>
</feature>
<dbReference type="InterPro" id="IPR002110">
    <property type="entry name" value="Ankyrin_rpt"/>
</dbReference>
<feature type="repeat" description="ANK" evidence="7">
    <location>
        <begin position="337"/>
        <end position="369"/>
    </location>
</feature>
<evidence type="ECO:0000256" key="9">
    <source>
        <dbReference type="SAM" id="Phobius"/>
    </source>
</evidence>
<keyword evidence="2 9" id="KW-0812">Transmembrane</keyword>
<gene>
    <name evidence="11" type="ORF">ZIOFF_043630</name>
</gene>
<dbReference type="Pfam" id="PF00023">
    <property type="entry name" value="Ank"/>
    <property type="match status" value="1"/>
</dbReference>
<dbReference type="PROSITE" id="PS50297">
    <property type="entry name" value="ANK_REP_REGION"/>
    <property type="match status" value="4"/>
</dbReference>
<name>A0A8J5FZM4_ZINOF</name>
<feature type="repeat" description="ANK" evidence="7">
    <location>
        <begin position="80"/>
        <end position="112"/>
    </location>
</feature>
<dbReference type="SMART" id="SM00248">
    <property type="entry name" value="ANK"/>
    <property type="match status" value="10"/>
</dbReference>
<sequence length="754" mass="82219">MEAMEEGRSNDIMDPELWKAATSGDATFIKRVIRTDKMRLGKVTIDGNSALHIAAKHGRMVLVMCICAKQPSLLTLPNKSGDTPLHLASAAGHRGIVKFFIHEHKQLRQHHRPSSGGVEEDGMPMDNEIGNTARHAATIGGHVSVGERLPCAAPESVPPGILKEHHRPSSDGVEEDGMSMDSEIGNTDLHAATIRGHVSVVERPEILPRRMMPKKPPRPPSDGVEKDGMLMDNKIGNTALHAAIIGGHISVVERLLSSAPKLVTMTNRYCVSALYMAAERDLPDIVEKILAVSDEEVSHEGPRGQTALHAAVLRSHKITNMILDKNIPSCLRHQDDSKSTPLHFAAAQGDVAMLRLLLERDATAGYMKDDGGFAIIHIAASVGDRNMIEEILVRCPDALEQKNNQGRNFVHVAVEKKNLKVVKYVLNSSPSAKELLNEQDHEGNTPLHLAVLAKDQKMIRVLLSSRIADSALMNSSGFTPVDLASSNFRTRVSLRMYNIMTDLISYGSRFSPQRVDHIRNHMRRSQDEEIDRYRALTNNLAIVAVLIATVTFAAAFTLPGGYRNDSGSDEGMAILSNRAAFKAFLISDTLAMASSITVALVLIYSGSLDHDVRLQSLMTAMKLVWVAVGSLSVAFATGVYSVVGPDSEWVAILVILIVCSPPLVAILVAYRHSSGYLKMKLGSSLGQKRVNDRDPATGGNSKSVDLRILEREFIRSQNFDHMKFKTPHNSQTAQAASVSFSPPTPTITIEVPST</sequence>
<dbReference type="PROSITE" id="PS50088">
    <property type="entry name" value="ANK_REPEAT"/>
    <property type="match status" value="4"/>
</dbReference>
<feature type="transmembrane region" description="Helical" evidence="9">
    <location>
        <begin position="649"/>
        <end position="670"/>
    </location>
</feature>
<feature type="repeat" description="ANK" evidence="7">
    <location>
        <begin position="442"/>
        <end position="464"/>
    </location>
</feature>
<evidence type="ECO:0000256" key="5">
    <source>
        <dbReference type="ARBA" id="ARBA00023043"/>
    </source>
</evidence>
<evidence type="ECO:0000256" key="3">
    <source>
        <dbReference type="ARBA" id="ARBA00022737"/>
    </source>
</evidence>
<evidence type="ECO:0000256" key="1">
    <source>
        <dbReference type="ARBA" id="ARBA00004141"/>
    </source>
</evidence>
<dbReference type="PANTHER" id="PTHR24186">
    <property type="entry name" value="PROTEIN PHOSPHATASE 1 REGULATORY SUBUNIT"/>
    <property type="match status" value="1"/>
</dbReference>
<dbReference type="InterPro" id="IPR026961">
    <property type="entry name" value="PGG_dom"/>
</dbReference>
<dbReference type="Pfam" id="PF12796">
    <property type="entry name" value="Ank_2"/>
    <property type="match status" value="2"/>
</dbReference>
<dbReference type="Pfam" id="PF13962">
    <property type="entry name" value="PGG"/>
    <property type="match status" value="1"/>
</dbReference>
<keyword evidence="6 9" id="KW-0472">Membrane</keyword>
<reference evidence="11 12" key="1">
    <citation type="submission" date="2020-08" db="EMBL/GenBank/DDBJ databases">
        <title>Plant Genome Project.</title>
        <authorList>
            <person name="Zhang R.-G."/>
        </authorList>
    </citation>
    <scope>NUCLEOTIDE SEQUENCE [LARGE SCALE GENOMIC DNA]</scope>
    <source>
        <tissue evidence="11">Rhizome</tissue>
    </source>
</reference>
<feature type="region of interest" description="Disordered" evidence="8">
    <location>
        <begin position="157"/>
        <end position="178"/>
    </location>
</feature>
<evidence type="ECO:0000256" key="4">
    <source>
        <dbReference type="ARBA" id="ARBA00022989"/>
    </source>
</evidence>
<comment type="caution">
    <text evidence="11">The sequence shown here is derived from an EMBL/GenBank/DDBJ whole genome shotgun (WGS) entry which is preliminary data.</text>
</comment>
<proteinExistence type="predicted"/>
<evidence type="ECO:0000256" key="2">
    <source>
        <dbReference type="ARBA" id="ARBA00022692"/>
    </source>
</evidence>
<dbReference type="Pfam" id="PF13637">
    <property type="entry name" value="Ank_4"/>
    <property type="match status" value="1"/>
</dbReference>
<dbReference type="PANTHER" id="PTHR24186:SF50">
    <property type="entry name" value="ANKYRIN REPEAT-CONTAINING PROTEIN ITN1-LIKE ISOFORM X1"/>
    <property type="match status" value="1"/>
</dbReference>
<evidence type="ECO:0000256" key="8">
    <source>
        <dbReference type="SAM" id="MobiDB-lite"/>
    </source>
</evidence>
<comment type="subcellular location">
    <subcellularLocation>
        <location evidence="1">Membrane</location>
        <topology evidence="1">Multi-pass membrane protein</topology>
    </subcellularLocation>
</comment>
<feature type="transmembrane region" description="Helical" evidence="9">
    <location>
        <begin position="579"/>
        <end position="603"/>
    </location>
</feature>
<keyword evidence="4 9" id="KW-1133">Transmembrane helix</keyword>
<evidence type="ECO:0000256" key="7">
    <source>
        <dbReference type="PROSITE-ProRule" id="PRU00023"/>
    </source>
</evidence>
<accession>A0A8J5FZM4</accession>
<protein>
    <recommendedName>
        <fullName evidence="10">PGG domain-containing protein</fullName>
    </recommendedName>
</protein>
<feature type="domain" description="PGG" evidence="10">
    <location>
        <begin position="534"/>
        <end position="641"/>
    </location>
</feature>
<dbReference type="EMBL" id="JACMSC010000012">
    <property type="protein sequence ID" value="KAG6495802.1"/>
    <property type="molecule type" value="Genomic_DNA"/>
</dbReference>
<dbReference type="GO" id="GO:0005886">
    <property type="term" value="C:plasma membrane"/>
    <property type="evidence" value="ECO:0007669"/>
    <property type="project" value="TreeGrafter"/>
</dbReference>
<keyword evidence="5 7" id="KW-0040">ANK repeat</keyword>
<feature type="transmembrane region" description="Helical" evidence="9">
    <location>
        <begin position="623"/>
        <end position="643"/>
    </location>
</feature>
<dbReference type="Proteomes" id="UP000734854">
    <property type="component" value="Unassembled WGS sequence"/>
</dbReference>
<keyword evidence="3" id="KW-0677">Repeat</keyword>
<evidence type="ECO:0000313" key="11">
    <source>
        <dbReference type="EMBL" id="KAG6495802.1"/>
    </source>
</evidence>